<accession>A0ACD3A2C5</accession>
<name>A0ACD3A2C5_9AGAR</name>
<evidence type="ECO:0000313" key="1">
    <source>
        <dbReference type="EMBL" id="TFK59806.1"/>
    </source>
</evidence>
<protein>
    <submittedName>
        <fullName evidence="1">Uncharacterized protein</fullName>
    </submittedName>
</protein>
<keyword evidence="2" id="KW-1185">Reference proteome</keyword>
<proteinExistence type="predicted"/>
<evidence type="ECO:0000313" key="2">
    <source>
        <dbReference type="Proteomes" id="UP000308600"/>
    </source>
</evidence>
<dbReference type="EMBL" id="ML208890">
    <property type="protein sequence ID" value="TFK59806.1"/>
    <property type="molecule type" value="Genomic_DNA"/>
</dbReference>
<reference evidence="1 2" key="1">
    <citation type="journal article" date="2019" name="Nat. Ecol. Evol.">
        <title>Megaphylogeny resolves global patterns of mushroom evolution.</title>
        <authorList>
            <person name="Varga T."/>
            <person name="Krizsan K."/>
            <person name="Foldi C."/>
            <person name="Dima B."/>
            <person name="Sanchez-Garcia M."/>
            <person name="Sanchez-Ramirez S."/>
            <person name="Szollosi G.J."/>
            <person name="Szarkandi J.G."/>
            <person name="Papp V."/>
            <person name="Albert L."/>
            <person name="Andreopoulos W."/>
            <person name="Angelini C."/>
            <person name="Antonin V."/>
            <person name="Barry K.W."/>
            <person name="Bougher N.L."/>
            <person name="Buchanan P."/>
            <person name="Buyck B."/>
            <person name="Bense V."/>
            <person name="Catcheside P."/>
            <person name="Chovatia M."/>
            <person name="Cooper J."/>
            <person name="Damon W."/>
            <person name="Desjardin D."/>
            <person name="Finy P."/>
            <person name="Geml J."/>
            <person name="Haridas S."/>
            <person name="Hughes K."/>
            <person name="Justo A."/>
            <person name="Karasinski D."/>
            <person name="Kautmanova I."/>
            <person name="Kiss B."/>
            <person name="Kocsube S."/>
            <person name="Kotiranta H."/>
            <person name="LaButti K.M."/>
            <person name="Lechner B.E."/>
            <person name="Liimatainen K."/>
            <person name="Lipzen A."/>
            <person name="Lukacs Z."/>
            <person name="Mihaltcheva S."/>
            <person name="Morgado L.N."/>
            <person name="Niskanen T."/>
            <person name="Noordeloos M.E."/>
            <person name="Ohm R.A."/>
            <person name="Ortiz-Santana B."/>
            <person name="Ovrebo C."/>
            <person name="Racz N."/>
            <person name="Riley R."/>
            <person name="Savchenko A."/>
            <person name="Shiryaev A."/>
            <person name="Soop K."/>
            <person name="Spirin V."/>
            <person name="Szebenyi C."/>
            <person name="Tomsovsky M."/>
            <person name="Tulloss R.E."/>
            <person name="Uehling J."/>
            <person name="Grigoriev I.V."/>
            <person name="Vagvolgyi C."/>
            <person name="Papp T."/>
            <person name="Martin F.M."/>
            <person name="Miettinen O."/>
            <person name="Hibbett D.S."/>
            <person name="Nagy L.G."/>
        </authorList>
    </citation>
    <scope>NUCLEOTIDE SEQUENCE [LARGE SCALE GENOMIC DNA]</scope>
    <source>
        <strain evidence="1 2">NL-1719</strain>
    </source>
</reference>
<sequence length="398" mass="45047">MSRPAIQLLVSAINARRLRPQTDTSPSPTLQQDAKNQAQPPTSQHLNNSTTFDSRSKKRHKLTMAPLPSDLHPDMLATNLQLLAHTPPEEPLTIYDGLVGAVISNGDSFVTSPNARIIPYPPLGGNRDVYIRENLRYGDDDPLQWPQPVIPGYKYLCAIPLPPLDPTADTAIMWWMPQKDDFDQGGVGLSGVGRFRQYSLQRLRDVSSSLLERSQADGLSFDYHAQRATDYRDVIRHNLYRLECYKSSFTTMQRSVRHLQRAYLELTALVEWHTTIKFRIAELEPSQAARSCARTIGGFTPSPVVADYLFRAGIRVWLIRPYSELPNVHIRKVCAFILPENLIVVKAPFHRLTAIYTGSNFDPEKYIQIMRVAVLSVPRIRLVIEDEIVNSQLIQIAP</sequence>
<gene>
    <name evidence="1" type="ORF">BDN72DRAFT_905525</name>
</gene>
<dbReference type="Proteomes" id="UP000308600">
    <property type="component" value="Unassembled WGS sequence"/>
</dbReference>
<organism evidence="1 2">
    <name type="scientific">Pluteus cervinus</name>
    <dbReference type="NCBI Taxonomy" id="181527"/>
    <lineage>
        <taxon>Eukaryota</taxon>
        <taxon>Fungi</taxon>
        <taxon>Dikarya</taxon>
        <taxon>Basidiomycota</taxon>
        <taxon>Agaricomycotina</taxon>
        <taxon>Agaricomycetes</taxon>
        <taxon>Agaricomycetidae</taxon>
        <taxon>Agaricales</taxon>
        <taxon>Pluteineae</taxon>
        <taxon>Pluteaceae</taxon>
        <taxon>Pluteus</taxon>
    </lineage>
</organism>